<dbReference type="PANTHER" id="PTHR43077">
    <property type="entry name" value="TRANSPORT PERMEASE YVFS-RELATED"/>
    <property type="match status" value="1"/>
</dbReference>
<proteinExistence type="predicted"/>
<evidence type="ECO:0000256" key="5">
    <source>
        <dbReference type="SAM" id="Phobius"/>
    </source>
</evidence>
<evidence type="ECO:0000256" key="2">
    <source>
        <dbReference type="ARBA" id="ARBA00022692"/>
    </source>
</evidence>
<keyword evidence="3 5" id="KW-1133">Transmembrane helix</keyword>
<evidence type="ECO:0000256" key="4">
    <source>
        <dbReference type="ARBA" id="ARBA00023136"/>
    </source>
</evidence>
<sequence length="349" mass="38249">MMKIPQTKVGLIFAFILPLLFLVIWMTGYDQATERLDQLKIAVVNEDGEQGEFIQEQMQLNTPFDMTVEASFDEAKELLDSGDYAMVVVIPELFAQTINSNQETNLTFYINQANAQIATSIVENAAKELAGTIGQQSAVNAEIIKTNSISNFATSMLPMILGFITYIAIMTMAIQFNLVSMILQKHHSVKQIFWSKQLLLIAIALLMPLFTIGLSFLFNDVASLFWEMYGFHVLVTLSCISFTQMSFTLFGNAGALFNVAMVPLQLLTAGNIIPTSMLAPLYQNLGGFLPASNGVQGFTKLIYAGSSVNSIAVNLVLITVITFGITIIAIQLKSKSTLATMGQVNQPAH</sequence>
<evidence type="ECO:0000259" key="6">
    <source>
        <dbReference type="Pfam" id="PF12698"/>
    </source>
</evidence>
<name>A0A941APY6_9BACI</name>
<dbReference type="Gene3D" id="3.40.1710.10">
    <property type="entry name" value="abc type-2 transporter like domain"/>
    <property type="match status" value="1"/>
</dbReference>
<organism evidence="7 8">
    <name type="scientific">Halalkalibacter suaedae</name>
    <dbReference type="NCBI Taxonomy" id="2822140"/>
    <lineage>
        <taxon>Bacteria</taxon>
        <taxon>Bacillati</taxon>
        <taxon>Bacillota</taxon>
        <taxon>Bacilli</taxon>
        <taxon>Bacillales</taxon>
        <taxon>Bacillaceae</taxon>
        <taxon>Halalkalibacter</taxon>
    </lineage>
</organism>
<evidence type="ECO:0000256" key="3">
    <source>
        <dbReference type="ARBA" id="ARBA00022989"/>
    </source>
</evidence>
<protein>
    <submittedName>
        <fullName evidence="7">ABC transporter permease</fullName>
    </submittedName>
</protein>
<comment type="subcellular location">
    <subcellularLocation>
        <location evidence="1">Membrane</location>
        <topology evidence="1">Multi-pass membrane protein</topology>
    </subcellularLocation>
</comment>
<accession>A0A941APY6</accession>
<evidence type="ECO:0000256" key="1">
    <source>
        <dbReference type="ARBA" id="ARBA00004141"/>
    </source>
</evidence>
<dbReference type="GO" id="GO:0016020">
    <property type="term" value="C:membrane"/>
    <property type="evidence" value="ECO:0007669"/>
    <property type="project" value="UniProtKB-SubCell"/>
</dbReference>
<feature type="transmembrane region" description="Helical" evidence="5">
    <location>
        <begin position="198"/>
        <end position="218"/>
    </location>
</feature>
<evidence type="ECO:0000313" key="8">
    <source>
        <dbReference type="Proteomes" id="UP000678228"/>
    </source>
</evidence>
<evidence type="ECO:0000313" key="7">
    <source>
        <dbReference type="EMBL" id="MBP3952256.1"/>
    </source>
</evidence>
<dbReference type="InterPro" id="IPR013525">
    <property type="entry name" value="ABC2_TM"/>
</dbReference>
<keyword evidence="2 5" id="KW-0812">Transmembrane</keyword>
<dbReference type="Pfam" id="PF12698">
    <property type="entry name" value="ABC2_membrane_3"/>
    <property type="match status" value="1"/>
</dbReference>
<dbReference type="Proteomes" id="UP000678228">
    <property type="component" value="Unassembled WGS sequence"/>
</dbReference>
<dbReference type="PANTHER" id="PTHR43077:SF5">
    <property type="entry name" value="PHAGE INFECTION PROTEIN"/>
    <property type="match status" value="1"/>
</dbReference>
<feature type="transmembrane region" description="Helical" evidence="5">
    <location>
        <begin position="255"/>
        <end position="273"/>
    </location>
</feature>
<dbReference type="AlphaFoldDB" id="A0A941APY6"/>
<dbReference type="EMBL" id="JAGKSQ010000005">
    <property type="protein sequence ID" value="MBP3952256.1"/>
    <property type="molecule type" value="Genomic_DNA"/>
</dbReference>
<gene>
    <name evidence="7" type="ORF">J7W16_14025</name>
</gene>
<comment type="caution">
    <text evidence="7">The sequence shown here is derived from an EMBL/GenBank/DDBJ whole genome shotgun (WGS) entry which is preliminary data.</text>
</comment>
<feature type="transmembrane region" description="Helical" evidence="5">
    <location>
        <begin position="9"/>
        <end position="29"/>
    </location>
</feature>
<feature type="transmembrane region" description="Helical" evidence="5">
    <location>
        <begin position="156"/>
        <end position="178"/>
    </location>
</feature>
<feature type="transmembrane region" description="Helical" evidence="5">
    <location>
        <begin position="224"/>
        <end position="243"/>
    </location>
</feature>
<dbReference type="GO" id="GO:0140359">
    <property type="term" value="F:ABC-type transporter activity"/>
    <property type="evidence" value="ECO:0007669"/>
    <property type="project" value="InterPro"/>
</dbReference>
<dbReference type="InterPro" id="IPR051328">
    <property type="entry name" value="T7SS_ABC-Transporter"/>
</dbReference>
<keyword evidence="8" id="KW-1185">Reference proteome</keyword>
<feature type="domain" description="ABC-2 type transporter transmembrane" evidence="6">
    <location>
        <begin position="8"/>
        <end position="329"/>
    </location>
</feature>
<feature type="transmembrane region" description="Helical" evidence="5">
    <location>
        <begin position="311"/>
        <end position="332"/>
    </location>
</feature>
<reference evidence="7" key="1">
    <citation type="submission" date="2021-03" db="EMBL/GenBank/DDBJ databases">
        <title>Bacillus suaedae sp. nov., isolated from Suaeda aralocaspica.</title>
        <authorList>
            <person name="Lei R.F.R."/>
        </authorList>
    </citation>
    <scope>NUCLEOTIDE SEQUENCE</scope>
    <source>
        <strain evidence="7">YZJH907-2</strain>
    </source>
</reference>
<keyword evidence="4 5" id="KW-0472">Membrane</keyword>